<reference evidence="3" key="1">
    <citation type="journal article" date="2014" name="Int. J. Syst. Evol. Microbiol.">
        <title>Complete genome sequence of Corynebacterium casei LMG S-19264T (=DSM 44701T), isolated from a smear-ripened cheese.</title>
        <authorList>
            <consortium name="US DOE Joint Genome Institute (JGI-PGF)"/>
            <person name="Walter F."/>
            <person name="Albersmeier A."/>
            <person name="Kalinowski J."/>
            <person name="Ruckert C."/>
        </authorList>
    </citation>
    <scope>NUCLEOTIDE SEQUENCE</scope>
    <source>
        <strain evidence="3">CGMCC 1.10998</strain>
    </source>
</reference>
<dbReference type="Proteomes" id="UP000637423">
    <property type="component" value="Unassembled WGS sequence"/>
</dbReference>
<feature type="region of interest" description="Disordered" evidence="1">
    <location>
        <begin position="71"/>
        <end position="107"/>
    </location>
</feature>
<evidence type="ECO:0000256" key="1">
    <source>
        <dbReference type="SAM" id="MobiDB-lite"/>
    </source>
</evidence>
<sequence>MTPIFDRNCTHVGWYHEERAYVFDTRMQFIAFVHGRGLFSLRAKHLGFFIAGIFRDREAGAVAFTPGHLVGPTPSVPPVPPTPAVPPTLNTPSAPPTPPAPQAPSGAWSRISWGALLIS</sequence>
<dbReference type="RefSeq" id="WP_188565069.1">
    <property type="nucleotide sequence ID" value="NZ_BMED01000001.1"/>
</dbReference>
<keyword evidence="4" id="KW-1185">Reference proteome</keyword>
<gene>
    <name evidence="3" type="ORF">GCM10011396_12520</name>
</gene>
<dbReference type="AlphaFoldDB" id="A0A916UBK9"/>
<reference evidence="3" key="2">
    <citation type="submission" date="2020-09" db="EMBL/GenBank/DDBJ databases">
        <authorList>
            <person name="Sun Q."/>
            <person name="Zhou Y."/>
        </authorList>
    </citation>
    <scope>NUCLEOTIDE SEQUENCE</scope>
    <source>
        <strain evidence="3">CGMCC 1.10998</strain>
    </source>
</reference>
<accession>A0A916UBK9</accession>
<name>A0A916UBK9_9BURK</name>
<feature type="compositionally biased region" description="Pro residues" evidence="1">
    <location>
        <begin position="74"/>
        <end position="86"/>
    </location>
</feature>
<comment type="caution">
    <text evidence="3">The sequence shown here is derived from an EMBL/GenBank/DDBJ whole genome shotgun (WGS) entry which is preliminary data.</text>
</comment>
<dbReference type="Pfam" id="PF21784">
    <property type="entry name" value="Bflower"/>
    <property type="match status" value="1"/>
</dbReference>
<feature type="compositionally biased region" description="Pro residues" evidence="1">
    <location>
        <begin position="93"/>
        <end position="102"/>
    </location>
</feature>
<dbReference type="EMBL" id="BMED01000001">
    <property type="protein sequence ID" value="GGC67037.1"/>
    <property type="molecule type" value="Genomic_DNA"/>
</dbReference>
<organism evidence="3 4">
    <name type="scientific">Undibacterium terreum</name>
    <dbReference type="NCBI Taxonomy" id="1224302"/>
    <lineage>
        <taxon>Bacteria</taxon>
        <taxon>Pseudomonadati</taxon>
        <taxon>Pseudomonadota</taxon>
        <taxon>Betaproteobacteria</taxon>
        <taxon>Burkholderiales</taxon>
        <taxon>Oxalobacteraceae</taxon>
        <taxon>Undibacterium</taxon>
    </lineage>
</organism>
<protein>
    <recommendedName>
        <fullName evidence="2">4-fold beta flower domain-containing protein</fullName>
    </recommendedName>
</protein>
<evidence type="ECO:0000259" key="2">
    <source>
        <dbReference type="Pfam" id="PF21784"/>
    </source>
</evidence>
<evidence type="ECO:0000313" key="4">
    <source>
        <dbReference type="Proteomes" id="UP000637423"/>
    </source>
</evidence>
<dbReference type="InterPro" id="IPR048911">
    <property type="entry name" value="Bflower"/>
</dbReference>
<evidence type="ECO:0000313" key="3">
    <source>
        <dbReference type="EMBL" id="GGC67037.1"/>
    </source>
</evidence>
<proteinExistence type="predicted"/>
<feature type="domain" description="4-fold beta flower" evidence="2">
    <location>
        <begin position="3"/>
        <end position="117"/>
    </location>
</feature>